<dbReference type="Proteomes" id="UP000595224">
    <property type="component" value="Chromosome"/>
</dbReference>
<evidence type="ECO:0000313" key="3">
    <source>
        <dbReference type="Proteomes" id="UP000595224"/>
    </source>
</evidence>
<keyword evidence="3" id="KW-1185">Reference proteome</keyword>
<evidence type="ECO:0000259" key="1">
    <source>
        <dbReference type="Pfam" id="PF13186"/>
    </source>
</evidence>
<dbReference type="AlphaFoldDB" id="A0A7T3RBQ4"/>
<evidence type="ECO:0000313" key="2">
    <source>
        <dbReference type="EMBL" id="QQA00180.1"/>
    </source>
</evidence>
<dbReference type="InterPro" id="IPR013785">
    <property type="entry name" value="Aldolase_TIM"/>
</dbReference>
<dbReference type="EMBL" id="CP064936">
    <property type="protein sequence ID" value="QQA00180.1"/>
    <property type="molecule type" value="Genomic_DNA"/>
</dbReference>
<dbReference type="PANTHER" id="PTHR11228:SF7">
    <property type="entry name" value="PQQA PEPTIDE CYCLASE"/>
    <property type="match status" value="1"/>
</dbReference>
<gene>
    <name evidence="2" type="ORF">IWA51_07785</name>
</gene>
<dbReference type="InterPro" id="IPR027608">
    <property type="entry name" value="Spiro_SPASM"/>
</dbReference>
<dbReference type="PANTHER" id="PTHR11228">
    <property type="entry name" value="RADICAL SAM DOMAIN PROTEIN"/>
    <property type="match status" value="1"/>
</dbReference>
<dbReference type="InterPro" id="IPR023885">
    <property type="entry name" value="4Fe4S-binding_SPASM_dom"/>
</dbReference>
<protein>
    <submittedName>
        <fullName evidence="2">Spiro-SPASM protein</fullName>
    </submittedName>
</protein>
<feature type="domain" description="4Fe4S-binding SPASM" evidence="1">
    <location>
        <begin position="459"/>
        <end position="520"/>
    </location>
</feature>
<accession>A0A7T3RBQ4</accession>
<dbReference type="SUPFAM" id="SSF102114">
    <property type="entry name" value="Radical SAM enzymes"/>
    <property type="match status" value="1"/>
</dbReference>
<dbReference type="Gene3D" id="3.20.20.70">
    <property type="entry name" value="Aldolase class I"/>
    <property type="match status" value="1"/>
</dbReference>
<organism evidence="2 3">
    <name type="scientific">Treponema peruense</name>
    <dbReference type="NCBI Taxonomy" id="2787628"/>
    <lineage>
        <taxon>Bacteria</taxon>
        <taxon>Pseudomonadati</taxon>
        <taxon>Spirochaetota</taxon>
        <taxon>Spirochaetia</taxon>
        <taxon>Spirochaetales</taxon>
        <taxon>Treponemataceae</taxon>
        <taxon>Treponema</taxon>
    </lineage>
</organism>
<reference evidence="2 3" key="1">
    <citation type="submission" date="2020-11" db="EMBL/GenBank/DDBJ databases">
        <title>Treponema Peruensis nv. sp., first commensal Treponema isolated from human feces.</title>
        <authorList>
            <person name="Belkhou C."/>
            <person name="Raes J."/>
        </authorList>
    </citation>
    <scope>NUCLEOTIDE SEQUENCE [LARGE SCALE GENOMIC DNA]</scope>
    <source>
        <strain evidence="2 3">RCC2812</strain>
    </source>
</reference>
<dbReference type="InterPro" id="IPR050377">
    <property type="entry name" value="Radical_SAM_PqqE_MftC-like"/>
</dbReference>
<dbReference type="NCBIfam" id="TIGR04321">
    <property type="entry name" value="spiroSPASM"/>
    <property type="match status" value="1"/>
</dbReference>
<dbReference type="Pfam" id="PF13186">
    <property type="entry name" value="SPASM"/>
    <property type="match status" value="1"/>
</dbReference>
<dbReference type="InterPro" id="IPR058240">
    <property type="entry name" value="rSAM_sf"/>
</dbReference>
<sequence length="527" mass="57927">MKNIVFLFAGFRQSHAFDKVFSSSSAFARCLVWACGIKDSPDIFIAAVPETEGFVKDAVKACGLKNVSVVSKPSWTTLSLVQAMASSCAAKNAGCAVYSAADRPFLDSALTQEVMDCHSKYLAEYTFADGYPKGFAPEVIDAGTLAILSSLAQDRFKEAGDAPVSSECLWNLIKGDINSFEIECVVAPKDWRLLRLDFSCCSRINLEACKNLYKAALDERIPFKAESLSDFAEKRPDILKTVPAFYNIQISAEDASVADYAPAFLKCTGGMENMGLEKFRALLSQIAEFSETAVVGLSARGEPLKVNSLCDYIESVLSFPGLSVLVETDGTLVTETLADKILVALKNAPARAVKKSAVTWIVMLDAFSEEKYSSMRHGGNFAAAVNAVQILGRRFPSCVYPQFTRVNENEDELEKFYRFWHEKDSPSGGKLIVKKYDSCCAVLPDRKPADLSPLERCPCWHLRRDMIVLCDGSVPLCQECIGEEPAGNVFEEGVQSVWNKIELSSDGTSVSKKDKCGKCDEYYTFNF</sequence>
<dbReference type="RefSeq" id="WP_198442020.1">
    <property type="nucleotide sequence ID" value="NZ_CBCSHE010000001.1"/>
</dbReference>
<proteinExistence type="predicted"/>
<dbReference type="CDD" id="cd21109">
    <property type="entry name" value="SPASM"/>
    <property type="match status" value="1"/>
</dbReference>
<name>A0A7T3RBQ4_9SPIR</name>
<dbReference type="KEGG" id="tper:IWA51_07785"/>